<dbReference type="InterPro" id="IPR025558">
    <property type="entry name" value="DUF4283"/>
</dbReference>
<feature type="region of interest" description="Disordered" evidence="1">
    <location>
        <begin position="1"/>
        <end position="85"/>
    </location>
</feature>
<accession>A0AAD5J4N5</accession>
<feature type="region of interest" description="Disordered" evidence="1">
    <location>
        <begin position="222"/>
        <end position="243"/>
    </location>
</feature>
<gene>
    <name evidence="3" type="ORF">LWI28_013898</name>
</gene>
<dbReference type="EMBL" id="JAJSOW010000100">
    <property type="protein sequence ID" value="KAI9186115.1"/>
    <property type="molecule type" value="Genomic_DNA"/>
</dbReference>
<evidence type="ECO:0000313" key="3">
    <source>
        <dbReference type="EMBL" id="KAI9186115.1"/>
    </source>
</evidence>
<reference evidence="3" key="2">
    <citation type="submission" date="2023-02" db="EMBL/GenBank/DDBJ databases">
        <authorList>
            <person name="Swenson N.G."/>
            <person name="Wegrzyn J.L."/>
            <person name="Mcevoy S.L."/>
        </authorList>
    </citation>
    <scope>NUCLEOTIDE SEQUENCE</scope>
    <source>
        <strain evidence="3">91603</strain>
        <tissue evidence="3">Leaf</tissue>
    </source>
</reference>
<dbReference type="Pfam" id="PF14111">
    <property type="entry name" value="DUF4283"/>
    <property type="match status" value="1"/>
</dbReference>
<sequence>MASPSKLPISSQNLPLAFLNPRPDSSNPPNSLDARLDEEQVESEENSSTPKGRKRNRDEVDASGDEQPPLRRRCTRNPRIGSGFHNRLEEPIHIVDEEDAKDVGRAEKESNVPGVTLVGVHTGSFASFQDGRIVPDSVCTVDTFADLRRNYKIPDSITLSLSYRAQTDQDPADSPIPSSFQDVGVDAGSKPQLPIQIPLSPPAPRMLLGPYLPISTPIVSTPSRSTPSISTPHVSAPPSSPPTLIPPRPTLMAGIHSNLLILLESTQIFNEQETYVRVLRNQQLELPGQSHQLQHQVGKVSIEWLAGEKTAENTAAIAASIALISIAAASTILLQVGKNAPQKTFQFPLVYIIVIVRPKTNSTRDFNLVFLKPYPPPPHTYGLTVVVQPRTVPPLVPFRRSSRLRQPSPTSIFFIDSSVFTIVVLGTALCRLRRPGRGRSSSGNRGGEMPHLFPDFMAPHSTSSEDVSRLCASLSLIEREGPVRKLGENIKVAGIQRLLVSLVWKILTRKVVNREAFMRVIGRIWHVSKRVEIDSLTGNIFSFHFKDVDYRHRVFSSAPWYFDNALLVLEEPVEKGSIETMAFNTCELWVQIYQVPLLCTDGKDFRR</sequence>
<name>A0AAD5J4N5_ACENE</name>
<feature type="compositionally biased region" description="Low complexity" evidence="1">
    <location>
        <begin position="20"/>
        <end position="31"/>
    </location>
</feature>
<reference evidence="3" key="1">
    <citation type="journal article" date="2022" name="Plant J.">
        <title>Strategies of tolerance reflected in two North American maple genomes.</title>
        <authorList>
            <person name="McEvoy S.L."/>
            <person name="Sezen U.U."/>
            <person name="Trouern-Trend A."/>
            <person name="McMahon S.M."/>
            <person name="Schaberg P.G."/>
            <person name="Yang J."/>
            <person name="Wegrzyn J.L."/>
            <person name="Swenson N.G."/>
        </authorList>
    </citation>
    <scope>NUCLEOTIDE SEQUENCE</scope>
    <source>
        <strain evidence="3">91603</strain>
    </source>
</reference>
<evidence type="ECO:0000313" key="4">
    <source>
        <dbReference type="Proteomes" id="UP001064489"/>
    </source>
</evidence>
<feature type="domain" description="DUF4283" evidence="2">
    <location>
        <begin position="498"/>
        <end position="570"/>
    </location>
</feature>
<dbReference type="Proteomes" id="UP001064489">
    <property type="component" value="Chromosome 3"/>
</dbReference>
<organism evidence="3 4">
    <name type="scientific">Acer negundo</name>
    <name type="common">Box elder</name>
    <dbReference type="NCBI Taxonomy" id="4023"/>
    <lineage>
        <taxon>Eukaryota</taxon>
        <taxon>Viridiplantae</taxon>
        <taxon>Streptophyta</taxon>
        <taxon>Embryophyta</taxon>
        <taxon>Tracheophyta</taxon>
        <taxon>Spermatophyta</taxon>
        <taxon>Magnoliopsida</taxon>
        <taxon>eudicotyledons</taxon>
        <taxon>Gunneridae</taxon>
        <taxon>Pentapetalae</taxon>
        <taxon>rosids</taxon>
        <taxon>malvids</taxon>
        <taxon>Sapindales</taxon>
        <taxon>Sapindaceae</taxon>
        <taxon>Hippocastanoideae</taxon>
        <taxon>Acereae</taxon>
        <taxon>Acer</taxon>
    </lineage>
</organism>
<evidence type="ECO:0000256" key="1">
    <source>
        <dbReference type="SAM" id="MobiDB-lite"/>
    </source>
</evidence>
<dbReference type="AlphaFoldDB" id="A0AAD5J4N5"/>
<protein>
    <recommendedName>
        <fullName evidence="2">DUF4283 domain-containing protein</fullName>
    </recommendedName>
</protein>
<comment type="caution">
    <text evidence="3">The sequence shown here is derived from an EMBL/GenBank/DDBJ whole genome shotgun (WGS) entry which is preliminary data.</text>
</comment>
<keyword evidence="4" id="KW-1185">Reference proteome</keyword>
<feature type="compositionally biased region" description="Low complexity" evidence="1">
    <location>
        <begin position="222"/>
        <end position="232"/>
    </location>
</feature>
<proteinExistence type="predicted"/>
<evidence type="ECO:0000259" key="2">
    <source>
        <dbReference type="Pfam" id="PF14111"/>
    </source>
</evidence>